<keyword evidence="6" id="KW-1185">Reference proteome</keyword>
<dbReference type="InterPro" id="IPR036291">
    <property type="entry name" value="NAD(P)-bd_dom_sf"/>
</dbReference>
<dbReference type="AlphaFoldDB" id="A0A1H8BL25"/>
<keyword evidence="2" id="KW-0406">Ion transport</keyword>
<dbReference type="InterPro" id="IPR050721">
    <property type="entry name" value="Trk_Ktr_HKT_K-transport"/>
</dbReference>
<organism evidence="5 6">
    <name type="scientific">Hydrogenoanaerobacterium saccharovorans</name>
    <dbReference type="NCBI Taxonomy" id="474960"/>
    <lineage>
        <taxon>Bacteria</taxon>
        <taxon>Bacillati</taxon>
        <taxon>Bacillota</taxon>
        <taxon>Clostridia</taxon>
        <taxon>Eubacteriales</taxon>
        <taxon>Oscillospiraceae</taxon>
        <taxon>Hydrogenoanaerobacterium</taxon>
    </lineage>
</organism>
<dbReference type="SUPFAM" id="SSF51735">
    <property type="entry name" value="NAD(P)-binding Rossmann-fold domains"/>
    <property type="match status" value="1"/>
</dbReference>
<evidence type="ECO:0000259" key="4">
    <source>
        <dbReference type="PROSITE" id="PS51202"/>
    </source>
</evidence>
<dbReference type="InterPro" id="IPR006037">
    <property type="entry name" value="RCK_C"/>
</dbReference>
<dbReference type="Gene3D" id="3.40.50.720">
    <property type="entry name" value="NAD(P)-binding Rossmann-like Domain"/>
    <property type="match status" value="1"/>
</dbReference>
<evidence type="ECO:0000313" key="6">
    <source>
        <dbReference type="Proteomes" id="UP000199158"/>
    </source>
</evidence>
<dbReference type="Pfam" id="PF02254">
    <property type="entry name" value="TrkA_N"/>
    <property type="match status" value="1"/>
</dbReference>
<dbReference type="Proteomes" id="UP000199158">
    <property type="component" value="Unassembled WGS sequence"/>
</dbReference>
<dbReference type="GO" id="GO:0006813">
    <property type="term" value="P:potassium ion transport"/>
    <property type="evidence" value="ECO:0007669"/>
    <property type="project" value="InterPro"/>
</dbReference>
<gene>
    <name evidence="5" type="ORF">SAMN05216180_1973</name>
</gene>
<evidence type="ECO:0000256" key="1">
    <source>
        <dbReference type="ARBA" id="ARBA00022448"/>
    </source>
</evidence>
<name>A0A1H8BL25_9FIRM</name>
<dbReference type="InterPro" id="IPR036721">
    <property type="entry name" value="RCK_C_sf"/>
</dbReference>
<feature type="domain" description="RCK C-terminal" evidence="4">
    <location>
        <begin position="137"/>
        <end position="218"/>
    </location>
</feature>
<evidence type="ECO:0000256" key="2">
    <source>
        <dbReference type="ARBA" id="ARBA00023065"/>
    </source>
</evidence>
<accession>A0A1H8BL25</accession>
<evidence type="ECO:0000313" key="5">
    <source>
        <dbReference type="EMBL" id="SEM83591.1"/>
    </source>
</evidence>
<reference evidence="5 6" key="1">
    <citation type="submission" date="2016-10" db="EMBL/GenBank/DDBJ databases">
        <authorList>
            <person name="de Groot N.N."/>
        </authorList>
    </citation>
    <scope>NUCLEOTIDE SEQUENCE [LARGE SCALE GENOMIC DNA]</scope>
    <source>
        <strain evidence="5 6">CGMCC 1.5070</strain>
    </source>
</reference>
<dbReference type="RefSeq" id="WP_092754027.1">
    <property type="nucleotide sequence ID" value="NZ_FOCG01000001.1"/>
</dbReference>
<dbReference type="PROSITE" id="PS51202">
    <property type="entry name" value="RCK_C"/>
    <property type="match status" value="1"/>
</dbReference>
<keyword evidence="1" id="KW-0813">Transport</keyword>
<dbReference type="PANTHER" id="PTHR43833:SF5">
    <property type="entry name" value="TRK SYSTEM POTASSIUM UPTAKE PROTEIN TRKA"/>
    <property type="match status" value="1"/>
</dbReference>
<protein>
    <submittedName>
        <fullName evidence="5">Trk system potassium uptake protein TrkA</fullName>
    </submittedName>
</protein>
<dbReference type="STRING" id="474960.SAMN05216180_1973"/>
<dbReference type="SUPFAM" id="SSF116726">
    <property type="entry name" value="TrkA C-terminal domain-like"/>
    <property type="match status" value="1"/>
</dbReference>
<dbReference type="InterPro" id="IPR003148">
    <property type="entry name" value="RCK_N"/>
</dbReference>
<evidence type="ECO:0000259" key="3">
    <source>
        <dbReference type="PROSITE" id="PS51201"/>
    </source>
</evidence>
<dbReference type="EMBL" id="FOCG01000001">
    <property type="protein sequence ID" value="SEM83591.1"/>
    <property type="molecule type" value="Genomic_DNA"/>
</dbReference>
<proteinExistence type="predicted"/>
<feature type="domain" description="RCK N-terminal" evidence="3">
    <location>
        <begin position="1"/>
        <end position="119"/>
    </location>
</feature>
<dbReference type="Pfam" id="PF02080">
    <property type="entry name" value="TrkA_C"/>
    <property type="match status" value="1"/>
</dbReference>
<dbReference type="GO" id="GO:0008324">
    <property type="term" value="F:monoatomic cation transmembrane transporter activity"/>
    <property type="evidence" value="ECO:0007669"/>
    <property type="project" value="InterPro"/>
</dbReference>
<dbReference type="OrthoDB" id="9775180at2"/>
<dbReference type="PANTHER" id="PTHR43833">
    <property type="entry name" value="POTASSIUM CHANNEL PROTEIN 2-RELATED-RELATED"/>
    <property type="match status" value="1"/>
</dbReference>
<sequence length="226" mass="25807">MNVILFGENKCTEYFVKILKDEGHEITLVNSNYDLCRKIADKYEIPAICESDINEFVFKNANAHKADLVISLYENDADNLVVCEISKKTFHVKSTYAVVNNPDNIDVFYSLGIDKCISTPTILKQMINQDSIAYGIDKYFNAKSKNYFVREFQVTNKSECKNKKLWELNLPECCNVVSVFRNNEIIIPQGSTQFILGDKVLVTVSAQVINQVQKMFTDKDMQAIIV</sequence>
<dbReference type="PROSITE" id="PS51201">
    <property type="entry name" value="RCK_N"/>
    <property type="match status" value="1"/>
</dbReference>
<dbReference type="Gene3D" id="3.30.70.1450">
    <property type="entry name" value="Regulator of K+ conductance, C-terminal domain"/>
    <property type="match status" value="1"/>
</dbReference>